<sequence length="335" mass="37793">MDKTQTYRLIDTLNQDPDRCRAIETISFSLVKTSVGIFGSFSVCMAMKLPRIELLRLQWCEWVAGQLHAQVFVHITLAFGSVTMLHLNFATFPSALVFGRLVRALPCLSFLRCHHVSFERPYNVASIVQARRPVRLDTIHLMDSDDVVDFLVSSSTHLRHLSSYELNLSKCSELLPVTTESLSSMHIELERIGPREAFPIDFTPAVNLRILLLTAELEDMVRAANILSRASLPKLTEVTTTLTLYDARSYSSIVQDALDKIDKDQYARIDEVLSGRQYPALQKVAFDLVSYVPRSKVKDVISEVSWRSQLSSWFPALHASGRLVSSVSVRVYVGE</sequence>
<evidence type="ECO:0000313" key="1">
    <source>
        <dbReference type="EMBL" id="CCM00877.1"/>
    </source>
</evidence>
<reference evidence="1 2" key="1">
    <citation type="journal article" date="2012" name="Appl. Environ. Microbiol.">
        <title>Short-read sequencing for genomic analysis of the brown rot fungus Fibroporia radiculosa.</title>
        <authorList>
            <person name="Tang J.D."/>
            <person name="Perkins A.D."/>
            <person name="Sonstegard T.S."/>
            <person name="Schroeder S.G."/>
            <person name="Burgess S.C."/>
            <person name="Diehl S.V."/>
        </authorList>
    </citation>
    <scope>NUCLEOTIDE SEQUENCE [LARGE SCALE GENOMIC DNA]</scope>
    <source>
        <strain evidence="1 2">TFFH 294</strain>
    </source>
</reference>
<dbReference type="OrthoDB" id="2790890at2759"/>
<keyword evidence="2" id="KW-1185">Reference proteome</keyword>
<name>J4HVP6_9APHY</name>
<organism evidence="1 2">
    <name type="scientific">Fibroporia radiculosa</name>
    <dbReference type="NCBI Taxonomy" id="599839"/>
    <lineage>
        <taxon>Eukaryota</taxon>
        <taxon>Fungi</taxon>
        <taxon>Dikarya</taxon>
        <taxon>Basidiomycota</taxon>
        <taxon>Agaricomycotina</taxon>
        <taxon>Agaricomycetes</taxon>
        <taxon>Polyporales</taxon>
        <taxon>Fibroporiaceae</taxon>
        <taxon>Fibroporia</taxon>
    </lineage>
</organism>
<accession>J4HVP6</accession>
<protein>
    <recommendedName>
        <fullName evidence="3">F-box domain-containing protein</fullName>
    </recommendedName>
</protein>
<dbReference type="GeneID" id="24095788"/>
<dbReference type="InParanoid" id="J4HVP6"/>
<evidence type="ECO:0008006" key="3">
    <source>
        <dbReference type="Google" id="ProtNLM"/>
    </source>
</evidence>
<dbReference type="HOGENOM" id="CLU_036316_0_0_1"/>
<evidence type="ECO:0000313" key="2">
    <source>
        <dbReference type="Proteomes" id="UP000006352"/>
    </source>
</evidence>
<dbReference type="AlphaFoldDB" id="J4HVP6"/>
<dbReference type="EMBL" id="HE797009">
    <property type="protein sequence ID" value="CCM00877.1"/>
    <property type="molecule type" value="Genomic_DNA"/>
</dbReference>
<dbReference type="Proteomes" id="UP000006352">
    <property type="component" value="Unassembled WGS sequence"/>
</dbReference>
<proteinExistence type="predicted"/>
<gene>
    <name evidence="1" type="ORF">FIBRA_02923</name>
</gene>
<dbReference type="RefSeq" id="XP_012180160.1">
    <property type="nucleotide sequence ID" value="XM_012324770.1"/>
</dbReference>